<evidence type="ECO:0000256" key="3">
    <source>
        <dbReference type="ARBA" id="ARBA00022605"/>
    </source>
</evidence>
<evidence type="ECO:0000256" key="10">
    <source>
        <dbReference type="ARBA" id="ARBA00023268"/>
    </source>
</evidence>
<keyword evidence="8" id="KW-0368">Histidine biosynthesis</keyword>
<dbReference type="Proteomes" id="UP001050808">
    <property type="component" value="Unassembled WGS sequence"/>
</dbReference>
<keyword evidence="6" id="KW-0521">NADP</keyword>
<feature type="domain" description="Tetrahydrofolate dehydrogenase/cyclohydrolase NAD(P)-binding" evidence="13">
    <location>
        <begin position="139"/>
        <end position="271"/>
    </location>
</feature>
<reference evidence="14" key="1">
    <citation type="submission" date="2024-05" db="EMBL/GenBank/DDBJ databases">
        <title>Whole genome shotgun sequence of Streptomyces violascens NBRC 12920.</title>
        <authorList>
            <person name="Komaki H."/>
            <person name="Tamura T."/>
        </authorList>
    </citation>
    <scope>NUCLEOTIDE SEQUENCE</scope>
    <source>
        <strain evidence="14">NBRC 12920</strain>
    </source>
</reference>
<dbReference type="InterPro" id="IPR020630">
    <property type="entry name" value="THF_DH/CycHdrlase_cat_dom"/>
</dbReference>
<evidence type="ECO:0000256" key="1">
    <source>
        <dbReference type="ARBA" id="ARBA00004777"/>
    </source>
</evidence>
<feature type="domain" description="Tetrahydrofolate dehydrogenase/cyclohydrolase catalytic" evidence="12">
    <location>
        <begin position="52"/>
        <end position="126"/>
    </location>
</feature>
<keyword evidence="3" id="KW-0028">Amino-acid biosynthesis</keyword>
<keyword evidence="15" id="KW-1185">Reference proteome</keyword>
<comment type="pathway">
    <text evidence="1">One-carbon metabolism; tetrahydrofolate interconversion.</text>
</comment>
<feature type="compositionally biased region" description="Low complexity" evidence="11">
    <location>
        <begin position="509"/>
        <end position="521"/>
    </location>
</feature>
<evidence type="ECO:0000259" key="13">
    <source>
        <dbReference type="Pfam" id="PF02882"/>
    </source>
</evidence>
<dbReference type="SUPFAM" id="SSF53223">
    <property type="entry name" value="Aminoacid dehydrogenase-like, N-terminal domain"/>
    <property type="match status" value="1"/>
</dbReference>
<organism evidence="14 15">
    <name type="scientific">Streptomyces violascens</name>
    <dbReference type="NCBI Taxonomy" id="67381"/>
    <lineage>
        <taxon>Bacteria</taxon>
        <taxon>Bacillati</taxon>
        <taxon>Actinomycetota</taxon>
        <taxon>Actinomycetes</taxon>
        <taxon>Kitasatosporales</taxon>
        <taxon>Streptomycetaceae</taxon>
        <taxon>Streptomyces</taxon>
    </lineage>
</organism>
<evidence type="ECO:0000313" key="14">
    <source>
        <dbReference type="EMBL" id="GHI38017.1"/>
    </source>
</evidence>
<keyword evidence="10" id="KW-0511">Multifunctional enzyme</keyword>
<keyword evidence="2" id="KW-0554">One-carbon metabolism</keyword>
<keyword evidence="9" id="KW-0486">Methionine biosynthesis</keyword>
<proteinExistence type="predicted"/>
<dbReference type="PRINTS" id="PR00085">
    <property type="entry name" value="THFDHDRGNASE"/>
</dbReference>
<keyword evidence="4" id="KW-0658">Purine biosynthesis</keyword>
<dbReference type="Pfam" id="PF00763">
    <property type="entry name" value="THF_DHG_CYH"/>
    <property type="match status" value="1"/>
</dbReference>
<dbReference type="RefSeq" id="WP_189970378.1">
    <property type="nucleotide sequence ID" value="NZ_BMUA01000035.1"/>
</dbReference>
<evidence type="ECO:0000256" key="9">
    <source>
        <dbReference type="ARBA" id="ARBA00023167"/>
    </source>
</evidence>
<evidence type="ECO:0000256" key="4">
    <source>
        <dbReference type="ARBA" id="ARBA00022755"/>
    </source>
</evidence>
<evidence type="ECO:0000256" key="6">
    <source>
        <dbReference type="ARBA" id="ARBA00022857"/>
    </source>
</evidence>
<keyword evidence="7" id="KW-0560">Oxidoreductase</keyword>
<dbReference type="InterPro" id="IPR020631">
    <property type="entry name" value="THF_DH/CycHdrlase_NAD-bd_dom"/>
</dbReference>
<dbReference type="SUPFAM" id="SSF51735">
    <property type="entry name" value="NAD(P)-binding Rossmann-fold domains"/>
    <property type="match status" value="1"/>
</dbReference>
<evidence type="ECO:0000256" key="8">
    <source>
        <dbReference type="ARBA" id="ARBA00023102"/>
    </source>
</evidence>
<dbReference type="Pfam" id="PF02882">
    <property type="entry name" value="THF_DHG_CYH_C"/>
    <property type="match status" value="1"/>
</dbReference>
<dbReference type="InterPro" id="IPR036291">
    <property type="entry name" value="NAD(P)-bd_dom_sf"/>
</dbReference>
<name>A0ABQ3QL53_9ACTN</name>
<evidence type="ECO:0000256" key="2">
    <source>
        <dbReference type="ARBA" id="ARBA00022563"/>
    </source>
</evidence>
<feature type="region of interest" description="Disordered" evidence="11">
    <location>
        <begin position="287"/>
        <end position="366"/>
    </location>
</feature>
<accession>A0ABQ3QL53</accession>
<feature type="compositionally biased region" description="Pro residues" evidence="11">
    <location>
        <begin position="497"/>
        <end position="508"/>
    </location>
</feature>
<dbReference type="InterPro" id="IPR000672">
    <property type="entry name" value="THF_DH/CycHdrlase"/>
</dbReference>
<dbReference type="Gene3D" id="3.40.50.720">
    <property type="entry name" value="NAD(P)-binding Rossmann-like Domain"/>
    <property type="match status" value="1"/>
</dbReference>
<evidence type="ECO:0000256" key="5">
    <source>
        <dbReference type="ARBA" id="ARBA00022801"/>
    </source>
</evidence>
<dbReference type="PANTHER" id="PTHR48099">
    <property type="entry name" value="C-1-TETRAHYDROFOLATE SYNTHASE, CYTOPLASMIC-RELATED"/>
    <property type="match status" value="1"/>
</dbReference>
<gene>
    <name evidence="14" type="ORF">Sviol_24250</name>
</gene>
<evidence type="ECO:0000313" key="15">
    <source>
        <dbReference type="Proteomes" id="UP001050808"/>
    </source>
</evidence>
<evidence type="ECO:0000256" key="7">
    <source>
        <dbReference type="ARBA" id="ARBA00023002"/>
    </source>
</evidence>
<feature type="region of interest" description="Disordered" evidence="11">
    <location>
        <begin position="476"/>
        <end position="521"/>
    </location>
</feature>
<dbReference type="Gene3D" id="3.40.50.10860">
    <property type="entry name" value="Leucine Dehydrogenase, chain A, domain 1"/>
    <property type="match status" value="1"/>
</dbReference>
<protein>
    <submittedName>
        <fullName evidence="14">Uncharacterized protein</fullName>
    </submittedName>
</protein>
<evidence type="ECO:0000256" key="11">
    <source>
        <dbReference type="SAM" id="MobiDB-lite"/>
    </source>
</evidence>
<dbReference type="InterPro" id="IPR046346">
    <property type="entry name" value="Aminoacid_DH-like_N_sf"/>
</dbReference>
<evidence type="ECO:0000259" key="12">
    <source>
        <dbReference type="Pfam" id="PF00763"/>
    </source>
</evidence>
<dbReference type="EMBL" id="BNDY01000003">
    <property type="protein sequence ID" value="GHI38017.1"/>
    <property type="molecule type" value="Genomic_DNA"/>
</dbReference>
<dbReference type="PANTHER" id="PTHR48099:SF5">
    <property type="entry name" value="C-1-TETRAHYDROFOLATE SYNTHASE, CYTOPLASMIC"/>
    <property type="match status" value="1"/>
</dbReference>
<keyword evidence="5" id="KW-0378">Hydrolase</keyword>
<sequence>MTHQLSGRALLRTVREDLGVYRDRIEPARLRVAVIRFTPADGDPPEWALRMEASRVSAEQKYKAFTHLGLTVDPVVLPGTVSAAEFAAHIDACNADPATRAVIVQFPPPARLTSLVHQLDPAKDIDGLLGGRSLHRACATADGISRIVAAFDADATVAVVGARGFVGSGVVHLLEDRGTPVLPLDQGDDLRQAARADIVVSTAGSAHLLTAEHIRPHHRLVVDSGFSPQPDGSVAGDIHPGAAGIPQNLTPVPGGVGPVEMAVLMERIVRQTADPELRSWAFPSAPYVSRSASAPGRQEAALSRGETAVENTLRSAFGAARQRADGPPPPRPSAGRAPDRIPQLGTETAPGDQGPSTRAADPVSQPETWAAYSDADLISLRENSQRAAATAMERARELQQQHVALRTAYEEQDGGALVAQLREQGAAAHTIARARTAAWQDLTYAQQTAVETRTSADAAAARVQAIGSELQRRAALPLQQRQAEDAARQALAAHRTPPTPPPAMPRQPGPQQQSPGQGRSL</sequence>
<comment type="caution">
    <text evidence="14">The sequence shown here is derived from an EMBL/GenBank/DDBJ whole genome shotgun (WGS) entry which is preliminary data.</text>
</comment>